<feature type="domain" description="C2H2-type" evidence="5">
    <location>
        <begin position="1658"/>
        <end position="1679"/>
    </location>
</feature>
<dbReference type="Pfam" id="PF25422">
    <property type="entry name" value="DUF7892"/>
    <property type="match status" value="1"/>
</dbReference>
<feature type="compositionally biased region" description="Polar residues" evidence="4">
    <location>
        <begin position="1142"/>
        <end position="1155"/>
    </location>
</feature>
<feature type="compositionally biased region" description="Polar residues" evidence="4">
    <location>
        <begin position="2025"/>
        <end position="2040"/>
    </location>
</feature>
<feature type="compositionally biased region" description="Low complexity" evidence="4">
    <location>
        <begin position="1753"/>
        <end position="1766"/>
    </location>
</feature>
<dbReference type="GO" id="GO:0003677">
    <property type="term" value="F:DNA binding"/>
    <property type="evidence" value="ECO:0007669"/>
    <property type="project" value="InterPro"/>
</dbReference>
<feature type="compositionally biased region" description="Polar residues" evidence="4">
    <location>
        <begin position="771"/>
        <end position="781"/>
    </location>
</feature>
<evidence type="ECO:0000256" key="4">
    <source>
        <dbReference type="SAM" id="MobiDB-lite"/>
    </source>
</evidence>
<feature type="compositionally biased region" description="Basic and acidic residues" evidence="4">
    <location>
        <begin position="1865"/>
        <end position="1891"/>
    </location>
</feature>
<dbReference type="SMART" id="SM00066">
    <property type="entry name" value="GAL4"/>
    <property type="match status" value="1"/>
</dbReference>
<dbReference type="GO" id="GO:0006351">
    <property type="term" value="P:DNA-templated transcription"/>
    <property type="evidence" value="ECO:0007669"/>
    <property type="project" value="InterPro"/>
</dbReference>
<feature type="compositionally biased region" description="Basic and acidic residues" evidence="4">
    <location>
        <begin position="1925"/>
        <end position="1945"/>
    </location>
</feature>
<dbReference type="InterPro" id="IPR013087">
    <property type="entry name" value="Znf_C2H2_type"/>
</dbReference>
<dbReference type="PANTHER" id="PTHR31001">
    <property type="entry name" value="UNCHARACTERIZED TRANSCRIPTIONAL REGULATORY PROTEIN"/>
    <property type="match status" value="1"/>
</dbReference>
<feature type="compositionally biased region" description="Basic and acidic residues" evidence="4">
    <location>
        <begin position="1174"/>
        <end position="1186"/>
    </location>
</feature>
<feature type="compositionally biased region" description="Low complexity" evidence="4">
    <location>
        <begin position="119"/>
        <end position="128"/>
    </location>
</feature>
<dbReference type="CDD" id="cd00067">
    <property type="entry name" value="GAL4"/>
    <property type="match status" value="1"/>
</dbReference>
<proteinExistence type="predicted"/>
<dbReference type="CDD" id="cd09917">
    <property type="entry name" value="F-box_SF"/>
    <property type="match status" value="1"/>
</dbReference>
<evidence type="ECO:0000256" key="3">
    <source>
        <dbReference type="ARBA" id="ARBA00023242"/>
    </source>
</evidence>
<dbReference type="PROSITE" id="PS00028">
    <property type="entry name" value="ZINC_FINGER_C2H2_1"/>
    <property type="match status" value="1"/>
</dbReference>
<feature type="compositionally biased region" description="Acidic residues" evidence="4">
    <location>
        <begin position="133"/>
        <end position="150"/>
    </location>
</feature>
<dbReference type="SMART" id="SM00906">
    <property type="entry name" value="Fungal_trans"/>
    <property type="match status" value="1"/>
</dbReference>
<feature type="compositionally biased region" description="Polar residues" evidence="4">
    <location>
        <begin position="743"/>
        <end position="753"/>
    </location>
</feature>
<dbReference type="InterPro" id="IPR050613">
    <property type="entry name" value="Sec_Metabolite_Reg"/>
</dbReference>
<feature type="region of interest" description="Disordered" evidence="4">
    <location>
        <begin position="119"/>
        <end position="150"/>
    </location>
</feature>
<feature type="compositionally biased region" description="Basic and acidic residues" evidence="4">
    <location>
        <begin position="1903"/>
        <end position="1916"/>
    </location>
</feature>
<feature type="region of interest" description="Disordered" evidence="4">
    <location>
        <begin position="1742"/>
        <end position="1805"/>
    </location>
</feature>
<evidence type="ECO:0000256" key="2">
    <source>
        <dbReference type="ARBA" id="ARBA00022723"/>
    </source>
</evidence>
<evidence type="ECO:0000259" key="5">
    <source>
        <dbReference type="PROSITE" id="PS00028"/>
    </source>
</evidence>
<evidence type="ECO:0000313" key="6">
    <source>
        <dbReference type="EMBL" id="QPC67072.1"/>
    </source>
</evidence>
<feature type="compositionally biased region" description="Polar residues" evidence="4">
    <location>
        <begin position="952"/>
        <end position="967"/>
    </location>
</feature>
<feature type="compositionally biased region" description="Basic and acidic residues" evidence="4">
    <location>
        <begin position="1996"/>
        <end position="2015"/>
    </location>
</feature>
<gene>
    <name evidence="6" type="ORF">HYE67_009303</name>
</gene>
<dbReference type="InterPro" id="IPR007219">
    <property type="entry name" value="XnlR_reg_dom"/>
</dbReference>
<name>A0A7S8DEG7_FUSCU</name>
<feature type="compositionally biased region" description="Basic residues" evidence="4">
    <location>
        <begin position="1893"/>
        <end position="1902"/>
    </location>
</feature>
<feature type="region of interest" description="Disordered" evidence="4">
    <location>
        <begin position="743"/>
        <end position="847"/>
    </location>
</feature>
<dbReference type="SUPFAM" id="SSF81383">
    <property type="entry name" value="F-box domain"/>
    <property type="match status" value="1"/>
</dbReference>
<feature type="compositionally biased region" description="Polar residues" evidence="4">
    <location>
        <begin position="1785"/>
        <end position="1802"/>
    </location>
</feature>
<feature type="region of interest" description="Disordered" evidence="4">
    <location>
        <begin position="1"/>
        <end position="86"/>
    </location>
</feature>
<feature type="region of interest" description="Disordered" evidence="4">
    <location>
        <begin position="952"/>
        <end position="972"/>
    </location>
</feature>
<protein>
    <recommendedName>
        <fullName evidence="5">C2H2-type domain-containing protein</fullName>
    </recommendedName>
</protein>
<feature type="region of interest" description="Disordered" evidence="4">
    <location>
        <begin position="1989"/>
        <end position="2065"/>
    </location>
</feature>
<dbReference type="Proteomes" id="UP000663297">
    <property type="component" value="Chromosome 4"/>
</dbReference>
<dbReference type="GO" id="GO:0008270">
    <property type="term" value="F:zinc ion binding"/>
    <property type="evidence" value="ECO:0007669"/>
    <property type="project" value="InterPro"/>
</dbReference>
<sequence>MTPTPPSTNSSQGGRSPEEQFRVVRKRNRVPLSCHPCRTRKKCDRSHPCSNCTKREGMGTSSCSYATPVSRKKNQSQGDSSPDDMQNRIDRLEGLVLSLMHGGANIDAASAAAAGAAARSATDSGSSAKVEREDENAMTYDEEENSDEEDGLATSLGFLKVDTDKGKSLYVGQEHWHTILADISEVKNYFTSHKKELESSYERVKSSKPQAAREGPTLLLGATPASEIEIRAELPPKSAVLTLCSRYFNSMDNAVNIIHGPTFQQQLKDHWQDPNKTPIMWLGMLYSILCLAMLSYHKVGDEPPEWRGRTLELANEYRLRTVQCLIKSDYTKPNEYTVETMILYVFGEYSSRWDADLGLWLIVSLIVRIAFRMGYHRDAKWFPTITPFQAEMRRRTWALVRMSDVIFSHQVSLPSMIYENDCDTQLPNNIFDDEFYPDIKELPPSRPSTVATPIAYMIAKSRLCNELGNILQATGQVGKHVPYDEIIRFDAKLRQIMQELPPHLKLTTLEGSHDPSHGRLRSVGWFVKSIATKDFTLPAMLVILDLHFDNIAAQSAIRQDDEGAAMWDDEQRSKMIGSLETARKIWNTLADTSMEAFKAAKVLDIMLEKIKDPSSSNADIPGVPSPMPGLMSGIGADMSPPMAPGFVSPNSLPEFNATANPFSTPNPAAFMGMDFGMPGPEGIDFQTDGFAGAGPASPFSSMFGNLGASNNAGMDMAANFDWNAFENYTQMANWGADQSFQIYGSGGDQSSPDQTSSLGGRSGSTSQGQGIASTTSNSQKGDVQMADEPDYEPSEASSYDPAAALLDNISQPSKKRRPSPDSTDAQQPKKVRLGEAGARADPTVSKESQKLVVNRAKQLPGEIWQHIFTLVSPRDLGRLLVVNKLFHVFLSPSVAGSAQQPSDVHSSLPPLKPDAIWQASRRLFWPRMPAPLKGKSELQMWRLVCSTSCQLCGSKSQKNPRSSSNEAWRSGPGPTDVCPIFPFCVFTCGTCLKKNGVKEIDLSLSPTFPYFLLPALPPILVDTDMHVIPPRAMQVGTLPPDTQVTKLFWAEHVEQVKAEFTSVKALGSAAAEEWVKGLEIRGKQVLVDASRWEKWAGAGGIAHLRVGNVAAKAGVSAPAASFPSIPLPNNPLSNVTQKTDKQQLQTSNKVEQRGSSLPLEASAQLPHAPTQQKRTKEEAAQLKAQRRADIERRAMLLNPPLTADVLAHIPSFQAALQLITPLDDGAWELLKPRLLTQRGEAEQRAKQTSTNTQVLREGPRKKEIEKKPAREPREVTDDEWDETQGPVRARIAEYADEAIESWNNGTNVKKKTCPQFAADVLLSVRKRFYAEVAKDRAVLVAAGKRPIVEPPEGPWTQRLTLENMKWVFDVKIKPRTEPLRKELFLCNGCPGGVSMLKFFGFEGVLQHYAAKHTTALSLGNVVVHWRAEWPEVPPFCPDPRMREKAYYEKGSSNSQQAQDVPLQQAYPGFQPGPPTGYLPPVYGAEVPAVPHYHAEPHMPMPPVTQYGQPGAHAYGGPYLAQPYHDATAYGSNPPRYPLGMPHSSHNHPNDYAAPVPSAPSHIDYKPYHNQKDINSATSFGIHQEAQSDTIAKSTHSAWSQVGHIKKIPPPIRALTVIHHAAKTFKAMHREPLPLAMFIDATARSRKLRTFRSLNGVACRACGSEVFHLPKLASHFKTVHEDLLISQGLAPLDWLTDMIKLPEEERLAVLAVILREDTAAYSLVEEAVPWAFDQAFVSKFSSKPSQTKSNNTLPAQEPKQPQPQAAAFVTDDPPKEEHSRNAVAQMDSTQQPDHLLNSTQPQSVMPPIAASLPTRLQVKSGQDIAPLRPASEVYGRKSHQASAIQPRPAGPTEIDGSGTDSYSMSDFERVHDSAKERGNRDARGKTDHELAAHRPSHHTKPRHWRDEQSSDHRDARQQRYSGTEPVGHRDRSASVGNRPHENRPSDSARVNTALDYVEVEELPVVQKHQVEEEEEEVVYVDESGREIGRGRRARNTLPREPRYGVPGERRFADYDHPSPSWYGDQTRYQESSPRPRYTQSGYHYRPEPPTAPPRAYYDHHSTRPPTEYPAEAYELVEVHHPNGDYFVRRPVRRDDRPYYVYETQPPPREQSVYPTQRYAEGPSSYRVDSQGNAPIPPSALRPAYDDYDPRYPSSIAREPPAYRGNQ</sequence>
<feature type="region of interest" description="Disordered" evidence="4">
    <location>
        <begin position="1240"/>
        <end position="1281"/>
    </location>
</feature>
<keyword evidence="2" id="KW-0479">Metal-binding</keyword>
<dbReference type="InterPro" id="IPR057214">
    <property type="entry name" value="DUF7892"/>
</dbReference>
<dbReference type="GO" id="GO:0000981">
    <property type="term" value="F:DNA-binding transcription factor activity, RNA polymerase II-specific"/>
    <property type="evidence" value="ECO:0007669"/>
    <property type="project" value="InterPro"/>
</dbReference>
<evidence type="ECO:0000256" key="1">
    <source>
        <dbReference type="ARBA" id="ARBA00004123"/>
    </source>
</evidence>
<dbReference type="InterPro" id="IPR036864">
    <property type="entry name" value="Zn2-C6_fun-type_DNA-bd_sf"/>
</dbReference>
<dbReference type="CDD" id="cd12148">
    <property type="entry name" value="fungal_TF_MHR"/>
    <property type="match status" value="1"/>
</dbReference>
<reference evidence="6" key="1">
    <citation type="submission" date="2020-11" db="EMBL/GenBank/DDBJ databases">
        <title>The chromosome-scale genome resource for two endophytic Fusarium species: F. culmorum and F. pseudograminearum.</title>
        <authorList>
            <person name="Yuan Z."/>
        </authorList>
    </citation>
    <scope>NUCLEOTIDE SEQUENCE</scope>
    <source>
        <strain evidence="6">Class2-1B</strain>
    </source>
</reference>
<dbReference type="Pfam" id="PF04082">
    <property type="entry name" value="Fungal_trans"/>
    <property type="match status" value="1"/>
</dbReference>
<comment type="subcellular location">
    <subcellularLocation>
        <location evidence="1">Nucleus</location>
    </subcellularLocation>
</comment>
<feature type="compositionally biased region" description="Polar residues" evidence="4">
    <location>
        <begin position="1742"/>
        <end position="1752"/>
    </location>
</feature>
<feature type="region of interest" description="Disordered" evidence="4">
    <location>
        <begin position="1122"/>
        <end position="1186"/>
    </location>
</feature>
<evidence type="ECO:0000313" key="7">
    <source>
        <dbReference type="Proteomes" id="UP000663297"/>
    </source>
</evidence>
<dbReference type="InterPro" id="IPR001138">
    <property type="entry name" value="Zn2Cys6_DnaBD"/>
</dbReference>
<dbReference type="InterPro" id="IPR036047">
    <property type="entry name" value="F-box-like_dom_sf"/>
</dbReference>
<dbReference type="PANTHER" id="PTHR31001:SF49">
    <property type="entry name" value="ZN(II)2CYS6 TRANSCRIPTION FACTOR (EUROFUNG)"/>
    <property type="match status" value="1"/>
</dbReference>
<feature type="compositionally biased region" description="Basic and acidic residues" evidence="4">
    <location>
        <begin position="1257"/>
        <end position="1275"/>
    </location>
</feature>
<accession>A0A7S8DEG7</accession>
<organism evidence="6 7">
    <name type="scientific">Fusarium culmorum</name>
    <dbReference type="NCBI Taxonomy" id="5516"/>
    <lineage>
        <taxon>Eukaryota</taxon>
        <taxon>Fungi</taxon>
        <taxon>Dikarya</taxon>
        <taxon>Ascomycota</taxon>
        <taxon>Pezizomycotina</taxon>
        <taxon>Sordariomycetes</taxon>
        <taxon>Hypocreomycetidae</taxon>
        <taxon>Hypocreales</taxon>
        <taxon>Nectriaceae</taxon>
        <taxon>Fusarium</taxon>
    </lineage>
</organism>
<dbReference type="GO" id="GO:0005634">
    <property type="term" value="C:nucleus"/>
    <property type="evidence" value="ECO:0007669"/>
    <property type="project" value="UniProtKB-SubCell"/>
</dbReference>
<dbReference type="Gene3D" id="4.10.240.10">
    <property type="entry name" value="Zn(2)-C6 fungal-type DNA-binding domain"/>
    <property type="match status" value="1"/>
</dbReference>
<keyword evidence="3" id="KW-0539">Nucleus</keyword>
<feature type="compositionally biased region" description="Low complexity" evidence="4">
    <location>
        <begin position="754"/>
        <end position="770"/>
    </location>
</feature>
<feature type="region of interest" description="Disordered" evidence="4">
    <location>
        <begin position="1828"/>
        <end position="1950"/>
    </location>
</feature>
<feature type="region of interest" description="Disordered" evidence="4">
    <location>
        <begin position="2080"/>
        <end position="2165"/>
    </location>
</feature>
<dbReference type="EMBL" id="CP064750">
    <property type="protein sequence ID" value="QPC67072.1"/>
    <property type="molecule type" value="Genomic_DNA"/>
</dbReference>
<feature type="compositionally biased region" description="Polar residues" evidence="4">
    <location>
        <begin position="75"/>
        <end position="84"/>
    </location>
</feature>